<feature type="domain" description="Cation efflux protein cytoplasmic" evidence="9">
    <location>
        <begin position="265"/>
        <end position="319"/>
    </location>
</feature>
<keyword evidence="3 8" id="KW-0812">Transmembrane</keyword>
<comment type="subcellular location">
    <subcellularLocation>
        <location evidence="1">Endomembrane system</location>
        <topology evidence="1">Multi-pass membrane protein</topology>
    </subcellularLocation>
</comment>
<dbReference type="GO" id="GO:0008324">
    <property type="term" value="F:monoatomic cation transmembrane transporter activity"/>
    <property type="evidence" value="ECO:0007669"/>
    <property type="project" value="TreeGrafter"/>
</dbReference>
<dbReference type="FunFam" id="3.30.70.1350:FF:000001">
    <property type="entry name" value="Metal tolerance protein 11"/>
    <property type="match status" value="1"/>
</dbReference>
<evidence type="ECO:0000256" key="3">
    <source>
        <dbReference type="ARBA" id="ARBA00022692"/>
    </source>
</evidence>
<feature type="transmembrane region" description="Helical" evidence="8">
    <location>
        <begin position="217"/>
        <end position="235"/>
    </location>
</feature>
<dbReference type="InterPro" id="IPR050291">
    <property type="entry name" value="CDF_Transporter"/>
</dbReference>
<dbReference type="GO" id="GO:0016020">
    <property type="term" value="C:membrane"/>
    <property type="evidence" value="ECO:0007669"/>
    <property type="project" value="TreeGrafter"/>
</dbReference>
<keyword evidence="6 8" id="KW-0472">Membrane</keyword>
<sequence>MTDSEAQAQAQQTASGANAVGANAAANAAANTSAGATTASSASGPVGPDQQDAISATAISSEKGAQNPNQDRGTPAPLMVDRGSVMTPDLTSPDPLGFGRHRHGNVTRQQMSIDHPRGNPRKLKKFYTRQNELIDQFLGADDEERLKVEEDVRMGPKIKFAVNASFAVNFCLFVIQLYAAASTGSLSVNTSTQCDLCLPLRETGKLTVGNGQYLDPIGAIIIALIILFSWIANAFDQVWLLVGKSAPNEFISKLIYISMTHDLQIQKVDTYHAGQNYYVEVDIVMDENVPLKVSHDVSQTLQRKLEGLGDVERAFVHVDYEHAHDPKLEHKPLYEEKKKGRTLKDLLLFRRKQGQEQIEQNSHEE</sequence>
<dbReference type="AlphaFoldDB" id="A0AAN9UC97"/>
<gene>
    <name evidence="10" type="ORF">SLS62_010397</name>
</gene>
<keyword evidence="4 8" id="KW-1133">Transmembrane helix</keyword>
<protein>
    <recommendedName>
        <fullName evidence="9">Cation efflux protein cytoplasmic domain-containing protein</fullName>
    </recommendedName>
</protein>
<dbReference type="Proteomes" id="UP001320420">
    <property type="component" value="Unassembled WGS sequence"/>
</dbReference>
<comment type="caution">
    <text evidence="10">The sequence shown here is derived from an EMBL/GenBank/DDBJ whole genome shotgun (WGS) entry which is preliminary data.</text>
</comment>
<dbReference type="Pfam" id="PF16916">
    <property type="entry name" value="ZT_dimer"/>
    <property type="match status" value="1"/>
</dbReference>
<evidence type="ECO:0000256" key="6">
    <source>
        <dbReference type="ARBA" id="ARBA00023136"/>
    </source>
</evidence>
<evidence type="ECO:0000313" key="11">
    <source>
        <dbReference type="Proteomes" id="UP001320420"/>
    </source>
</evidence>
<dbReference type="InterPro" id="IPR036837">
    <property type="entry name" value="Cation_efflux_CTD_sf"/>
</dbReference>
<evidence type="ECO:0000256" key="8">
    <source>
        <dbReference type="SAM" id="Phobius"/>
    </source>
</evidence>
<organism evidence="10 11">
    <name type="scientific">Diatrype stigma</name>
    <dbReference type="NCBI Taxonomy" id="117547"/>
    <lineage>
        <taxon>Eukaryota</taxon>
        <taxon>Fungi</taxon>
        <taxon>Dikarya</taxon>
        <taxon>Ascomycota</taxon>
        <taxon>Pezizomycotina</taxon>
        <taxon>Sordariomycetes</taxon>
        <taxon>Xylariomycetidae</taxon>
        <taxon>Xylariales</taxon>
        <taxon>Diatrypaceae</taxon>
        <taxon>Diatrype</taxon>
    </lineage>
</organism>
<feature type="compositionally biased region" description="Polar residues" evidence="7">
    <location>
        <begin position="52"/>
        <end position="72"/>
    </location>
</feature>
<evidence type="ECO:0000256" key="4">
    <source>
        <dbReference type="ARBA" id="ARBA00022989"/>
    </source>
</evidence>
<feature type="compositionally biased region" description="Low complexity" evidence="7">
    <location>
        <begin position="1"/>
        <end position="44"/>
    </location>
</feature>
<evidence type="ECO:0000256" key="2">
    <source>
        <dbReference type="ARBA" id="ARBA00022448"/>
    </source>
</evidence>
<keyword evidence="2" id="KW-0813">Transport</keyword>
<evidence type="ECO:0000256" key="7">
    <source>
        <dbReference type="SAM" id="MobiDB-lite"/>
    </source>
</evidence>
<dbReference type="SUPFAM" id="SSF160240">
    <property type="entry name" value="Cation efflux protein cytoplasmic domain-like"/>
    <property type="match status" value="1"/>
</dbReference>
<dbReference type="Gene3D" id="3.30.70.1350">
    <property type="entry name" value="Cation efflux protein, cytoplasmic domain"/>
    <property type="match status" value="1"/>
</dbReference>
<dbReference type="GO" id="GO:0012505">
    <property type="term" value="C:endomembrane system"/>
    <property type="evidence" value="ECO:0007669"/>
    <property type="project" value="UniProtKB-SubCell"/>
</dbReference>
<keyword evidence="5" id="KW-0406">Ion transport</keyword>
<feature type="transmembrane region" description="Helical" evidence="8">
    <location>
        <begin position="160"/>
        <end position="181"/>
    </location>
</feature>
<name>A0AAN9UC97_9PEZI</name>
<reference evidence="10 11" key="1">
    <citation type="submission" date="2024-02" db="EMBL/GenBank/DDBJ databases">
        <title>De novo assembly and annotation of 12 fungi associated with fruit tree decline syndrome in Ontario, Canada.</title>
        <authorList>
            <person name="Sulman M."/>
            <person name="Ellouze W."/>
            <person name="Ilyukhin E."/>
        </authorList>
    </citation>
    <scope>NUCLEOTIDE SEQUENCE [LARGE SCALE GENOMIC DNA]</scope>
    <source>
        <strain evidence="10 11">M11/M66-122</strain>
    </source>
</reference>
<evidence type="ECO:0000313" key="10">
    <source>
        <dbReference type="EMBL" id="KAK7743982.1"/>
    </source>
</evidence>
<feature type="region of interest" description="Disordered" evidence="7">
    <location>
        <begin position="1"/>
        <end position="80"/>
    </location>
</feature>
<evidence type="ECO:0000256" key="5">
    <source>
        <dbReference type="ARBA" id="ARBA00023065"/>
    </source>
</evidence>
<dbReference type="EMBL" id="JAKJXP020000127">
    <property type="protein sequence ID" value="KAK7743982.1"/>
    <property type="molecule type" value="Genomic_DNA"/>
</dbReference>
<evidence type="ECO:0000259" key="9">
    <source>
        <dbReference type="Pfam" id="PF16916"/>
    </source>
</evidence>
<dbReference type="InterPro" id="IPR027470">
    <property type="entry name" value="Cation_efflux_CTD"/>
</dbReference>
<evidence type="ECO:0000256" key="1">
    <source>
        <dbReference type="ARBA" id="ARBA00004127"/>
    </source>
</evidence>
<dbReference type="PANTHER" id="PTHR43840:SF13">
    <property type="entry name" value="CATION EFFLUX PROTEIN CYTOPLASMIC DOMAIN-CONTAINING PROTEIN"/>
    <property type="match status" value="1"/>
</dbReference>
<proteinExistence type="predicted"/>
<dbReference type="PANTHER" id="PTHR43840">
    <property type="entry name" value="MITOCHONDRIAL METAL TRANSPORTER 1-RELATED"/>
    <property type="match status" value="1"/>
</dbReference>
<accession>A0AAN9UC97</accession>
<keyword evidence="11" id="KW-1185">Reference proteome</keyword>